<evidence type="ECO:0000313" key="3">
    <source>
        <dbReference type="Proteomes" id="UP000178419"/>
    </source>
</evidence>
<dbReference type="AlphaFoldDB" id="A0A1F7XY11"/>
<feature type="transmembrane region" description="Helical" evidence="1">
    <location>
        <begin position="75"/>
        <end position="96"/>
    </location>
</feature>
<dbReference type="EMBL" id="MGGE01000058">
    <property type="protein sequence ID" value="OGM19916.1"/>
    <property type="molecule type" value="Genomic_DNA"/>
</dbReference>
<evidence type="ECO:0000256" key="1">
    <source>
        <dbReference type="SAM" id="Phobius"/>
    </source>
</evidence>
<comment type="caution">
    <text evidence="2">The sequence shown here is derived from an EMBL/GenBank/DDBJ whole genome shotgun (WGS) entry which is preliminary data.</text>
</comment>
<dbReference type="Proteomes" id="UP000178419">
    <property type="component" value="Unassembled WGS sequence"/>
</dbReference>
<gene>
    <name evidence="2" type="ORF">A2714_04235</name>
</gene>
<accession>A0A1F7XY11</accession>
<keyword evidence="1" id="KW-0812">Transmembrane</keyword>
<protein>
    <submittedName>
        <fullName evidence="2">Uncharacterized protein</fullName>
    </submittedName>
</protein>
<keyword evidence="1" id="KW-1133">Transmembrane helix</keyword>
<name>A0A1F7XY11_9BACT</name>
<organism evidence="2 3">
    <name type="scientific">Candidatus Woesebacteria bacterium RIFCSPHIGHO2_01_FULL_38_9</name>
    <dbReference type="NCBI Taxonomy" id="1802492"/>
    <lineage>
        <taxon>Bacteria</taxon>
        <taxon>Candidatus Woeseibacteriota</taxon>
    </lineage>
</organism>
<feature type="transmembrane region" description="Helical" evidence="1">
    <location>
        <begin position="21"/>
        <end position="43"/>
    </location>
</feature>
<keyword evidence="1" id="KW-0472">Membrane</keyword>
<evidence type="ECO:0000313" key="2">
    <source>
        <dbReference type="EMBL" id="OGM19916.1"/>
    </source>
</evidence>
<sequence>MQSSKLQTQIKNIIEPSYSKVVLSLFLVLILFLIEVFCSPLHIDDFVGGGSEVSETCGVFSRLYYAFDVSNLFTFFRKIIFVYIIIILFYGIFLLIRRISTHVKSKS</sequence>
<proteinExistence type="predicted"/>
<reference evidence="2 3" key="1">
    <citation type="journal article" date="2016" name="Nat. Commun.">
        <title>Thousands of microbial genomes shed light on interconnected biogeochemical processes in an aquifer system.</title>
        <authorList>
            <person name="Anantharaman K."/>
            <person name="Brown C.T."/>
            <person name="Hug L.A."/>
            <person name="Sharon I."/>
            <person name="Castelle C.J."/>
            <person name="Probst A.J."/>
            <person name="Thomas B.C."/>
            <person name="Singh A."/>
            <person name="Wilkins M.J."/>
            <person name="Karaoz U."/>
            <person name="Brodie E.L."/>
            <person name="Williams K.H."/>
            <person name="Hubbard S.S."/>
            <person name="Banfield J.F."/>
        </authorList>
    </citation>
    <scope>NUCLEOTIDE SEQUENCE [LARGE SCALE GENOMIC DNA]</scope>
</reference>